<sequence length="816" mass="91436">MREIKWNDGWKFWPEKNVFALEWSVPDDAESVTVPHDAMLIHEAYSASPNGLNTGFRDGGDYIYSKMFYAPQSWKDQTIAVKFDGIYMNSFIYINGHLAKQMPYGYTTFLVRLDPWLNYGGDNELRVIVRNGAMPNSRWYSGSGIYRDVWFLEGGKAYIVPGKIRLTTEYADQKKAVVVAGMTIKNRMARTENFHINITIHDPSGRKAARGEFPVTLLEDEESEFNYRFAIKEPMLWDCDHPNMYTCTIRLVRKTDGEDEDELDISRETFGVRTITVDAIDGFCVNKVPVKLRGACIHHDSGLLGGATFEQAQFRQIRMLKKAGFNAVRMAHHPMASAMLRACDREGMYVMDEAFDMWSRSKTSYDYGLFFEHCWEQDVEAMIRKDYNHPSVVMYSLGNEISEIGLTQGQKVCQMLQNKVKALDPSRFTLAAVNGAFIAGDKVQEITESILGQPANASQGNVNDFMTLMQSHMREVVNHPVITERLEKAFALTDIAGYNYMETRYEKDCETYPDRIIVGSETCPPAIASIWPVVEKHAQIIGDFTWTGWDYLGEAGGGIVAYDDEKGGFASDFPAQISYQGDIDITGFRRPASYFREIVFGLRTDPYIAVQNPENFGRVCHKTPWALTDGVSGWTWDGCEGMPVRVEVYAPGDETELLVNNKSLGRMPAGAPAGWRALFETVYEPGEICAIAYKDHEEIGRFTLQTAKKERNIVLEPEPGLPGKDDGGELVYVDIKICDGSGTVASDAAWKISARVSGGVLMGFGSGNPKPLYNFNGTCTETFHGRALAIIKKKSPRDTVVVEIAGENGLKTECTV</sequence>
<dbReference type="SUPFAM" id="SSF49303">
    <property type="entry name" value="beta-Galactosidase/glucuronidase domain"/>
    <property type="match status" value="1"/>
</dbReference>
<comment type="caution">
    <text evidence="8">The sequence shown here is derived from an EMBL/GenBank/DDBJ whole genome shotgun (WGS) entry which is preliminary data.</text>
</comment>
<evidence type="ECO:0000313" key="8">
    <source>
        <dbReference type="EMBL" id="MBB5263116.1"/>
    </source>
</evidence>
<dbReference type="EC" id="3.2.1.23" evidence="8"/>
<feature type="domain" description="DUF4982" evidence="6">
    <location>
        <begin position="641"/>
        <end position="699"/>
    </location>
</feature>
<dbReference type="EMBL" id="JACHFW010000001">
    <property type="protein sequence ID" value="MBB5263116.1"/>
    <property type="molecule type" value="Genomic_DNA"/>
</dbReference>
<dbReference type="Pfam" id="PF18565">
    <property type="entry name" value="Glyco_hydro2_C5"/>
    <property type="match status" value="1"/>
</dbReference>
<accession>A0A7W8H723</accession>
<dbReference type="InterPro" id="IPR017853">
    <property type="entry name" value="GH"/>
</dbReference>
<dbReference type="InterPro" id="IPR036156">
    <property type="entry name" value="Beta-gal/glucu_dom_sf"/>
</dbReference>
<keyword evidence="2 8" id="KW-0378">Hydrolase</keyword>
<dbReference type="SUPFAM" id="SSF49785">
    <property type="entry name" value="Galactose-binding domain-like"/>
    <property type="match status" value="1"/>
</dbReference>
<evidence type="ECO:0000259" key="6">
    <source>
        <dbReference type="Pfam" id="PF16355"/>
    </source>
</evidence>
<evidence type="ECO:0000259" key="5">
    <source>
        <dbReference type="Pfam" id="PF02836"/>
    </source>
</evidence>
<reference evidence="8 9" key="1">
    <citation type="submission" date="2020-08" db="EMBL/GenBank/DDBJ databases">
        <title>Genomic Encyclopedia of Type Strains, Phase IV (KMG-IV): sequencing the most valuable type-strain genomes for metagenomic binning, comparative biology and taxonomic classification.</title>
        <authorList>
            <person name="Goeker M."/>
        </authorList>
    </citation>
    <scope>NUCLEOTIDE SEQUENCE [LARGE SCALE GENOMIC DNA]</scope>
    <source>
        <strain evidence="8 9">DSM 106146</strain>
    </source>
</reference>
<dbReference type="InterPro" id="IPR013783">
    <property type="entry name" value="Ig-like_fold"/>
</dbReference>
<dbReference type="AlphaFoldDB" id="A0A7W8H723"/>
<feature type="domain" description="Glycoside hydrolase family 2 catalytic" evidence="5">
    <location>
        <begin position="283"/>
        <end position="431"/>
    </location>
</feature>
<evidence type="ECO:0000256" key="2">
    <source>
        <dbReference type="ARBA" id="ARBA00022801"/>
    </source>
</evidence>
<gene>
    <name evidence="8" type="ORF">HNP82_000210</name>
</gene>
<proteinExistence type="inferred from homology"/>
<dbReference type="Pfam" id="PF00703">
    <property type="entry name" value="Glyco_hydro_2"/>
    <property type="match status" value="1"/>
</dbReference>
<evidence type="ECO:0000256" key="1">
    <source>
        <dbReference type="ARBA" id="ARBA00007401"/>
    </source>
</evidence>
<dbReference type="SUPFAM" id="SSF51445">
    <property type="entry name" value="(Trans)glycosidases"/>
    <property type="match status" value="1"/>
</dbReference>
<dbReference type="GO" id="GO:0005975">
    <property type="term" value="P:carbohydrate metabolic process"/>
    <property type="evidence" value="ECO:0007669"/>
    <property type="project" value="InterPro"/>
</dbReference>
<dbReference type="GO" id="GO:0004565">
    <property type="term" value="F:beta-galactosidase activity"/>
    <property type="evidence" value="ECO:0007669"/>
    <property type="project" value="UniProtKB-EC"/>
</dbReference>
<organism evidence="8 9">
    <name type="scientific">Catenibacillus scindens</name>
    <dbReference type="NCBI Taxonomy" id="673271"/>
    <lineage>
        <taxon>Bacteria</taxon>
        <taxon>Bacillati</taxon>
        <taxon>Bacillota</taxon>
        <taxon>Clostridia</taxon>
        <taxon>Lachnospirales</taxon>
        <taxon>Lachnospiraceae</taxon>
        <taxon>Catenibacillus</taxon>
    </lineage>
</organism>
<dbReference type="InterPro" id="IPR008979">
    <property type="entry name" value="Galactose-bd-like_sf"/>
</dbReference>
<evidence type="ECO:0000259" key="7">
    <source>
        <dbReference type="Pfam" id="PF18565"/>
    </source>
</evidence>
<evidence type="ECO:0000313" key="9">
    <source>
        <dbReference type="Proteomes" id="UP000543642"/>
    </source>
</evidence>
<dbReference type="Pfam" id="PF02836">
    <property type="entry name" value="Glyco_hydro_2_C"/>
    <property type="match status" value="1"/>
</dbReference>
<dbReference type="InterPro" id="IPR006102">
    <property type="entry name" value="Ig-like_GH2"/>
</dbReference>
<dbReference type="Gene3D" id="2.60.120.260">
    <property type="entry name" value="Galactose-binding domain-like"/>
    <property type="match status" value="1"/>
</dbReference>
<dbReference type="InterPro" id="IPR006101">
    <property type="entry name" value="Glyco_hydro_2"/>
</dbReference>
<comment type="similarity">
    <text evidence="1">Belongs to the glycosyl hydrolase 2 family.</text>
</comment>
<dbReference type="InterPro" id="IPR051913">
    <property type="entry name" value="GH2_Domain-Containing"/>
</dbReference>
<dbReference type="PANTHER" id="PTHR42732:SF1">
    <property type="entry name" value="BETA-MANNOSIDASE"/>
    <property type="match status" value="1"/>
</dbReference>
<dbReference type="PRINTS" id="PR00132">
    <property type="entry name" value="GLHYDRLASE2"/>
</dbReference>
<dbReference type="Gene3D" id="3.20.20.80">
    <property type="entry name" value="Glycosidases"/>
    <property type="match status" value="1"/>
</dbReference>
<protein>
    <submittedName>
        <fullName evidence="8">Beta-galactosidase</fullName>
        <ecNumber evidence="8">3.2.1.23</ecNumber>
    </submittedName>
</protein>
<dbReference type="RefSeq" id="WP_183770488.1">
    <property type="nucleotide sequence ID" value="NZ_JACHFW010000001.1"/>
</dbReference>
<evidence type="ECO:0000256" key="3">
    <source>
        <dbReference type="ARBA" id="ARBA00023295"/>
    </source>
</evidence>
<dbReference type="Pfam" id="PF16355">
    <property type="entry name" value="DUF4982"/>
    <property type="match status" value="1"/>
</dbReference>
<keyword evidence="3 8" id="KW-0326">Glycosidase</keyword>
<dbReference type="Proteomes" id="UP000543642">
    <property type="component" value="Unassembled WGS sequence"/>
</dbReference>
<dbReference type="PANTHER" id="PTHR42732">
    <property type="entry name" value="BETA-GALACTOSIDASE"/>
    <property type="match status" value="1"/>
</dbReference>
<dbReference type="InterPro" id="IPR040605">
    <property type="entry name" value="Glyco_hydro2_dom5"/>
</dbReference>
<feature type="domain" description="Glycoside hydrolase family 2" evidence="7">
    <location>
        <begin position="724"/>
        <end position="808"/>
    </location>
</feature>
<feature type="domain" description="Glycoside hydrolase family 2 immunoglobulin-like beta-sandwich" evidence="4">
    <location>
        <begin position="163"/>
        <end position="273"/>
    </location>
</feature>
<dbReference type="InterPro" id="IPR006103">
    <property type="entry name" value="Glyco_hydro_2_cat"/>
</dbReference>
<name>A0A7W8H723_9FIRM</name>
<evidence type="ECO:0000259" key="4">
    <source>
        <dbReference type="Pfam" id="PF00703"/>
    </source>
</evidence>
<keyword evidence="9" id="KW-1185">Reference proteome</keyword>
<dbReference type="Gene3D" id="2.60.40.10">
    <property type="entry name" value="Immunoglobulins"/>
    <property type="match status" value="3"/>
</dbReference>
<dbReference type="InterPro" id="IPR032311">
    <property type="entry name" value="DUF4982"/>
</dbReference>